<protein>
    <submittedName>
        <fullName evidence="10">tRNA epoxyqueuosine(34) reductase QueG</fullName>
        <ecNumber evidence="10">1.17.99.6</ecNumber>
    </submittedName>
</protein>
<evidence type="ECO:0000313" key="10">
    <source>
        <dbReference type="EMBL" id="WZL69742.1"/>
    </source>
</evidence>
<dbReference type="NCBIfam" id="TIGR00276">
    <property type="entry name" value="tRNA epoxyqueuosine(34) reductase QueG"/>
    <property type="match status" value="1"/>
</dbReference>
<keyword evidence="11" id="KW-1185">Reference proteome</keyword>
<dbReference type="PROSITE" id="PS00198">
    <property type="entry name" value="4FE4S_FER_1"/>
    <property type="match status" value="1"/>
</dbReference>
<keyword evidence="4" id="KW-0479">Metal-binding</keyword>
<dbReference type="InterPro" id="IPR017900">
    <property type="entry name" value="4Fe4S_Fe_S_CS"/>
</dbReference>
<keyword evidence="5" id="KW-0671">Queuosine biosynthesis</keyword>
<keyword evidence="7" id="KW-0408">Iron</keyword>
<dbReference type="PANTHER" id="PTHR30002">
    <property type="entry name" value="EPOXYQUEUOSINE REDUCTASE"/>
    <property type="match status" value="1"/>
</dbReference>
<keyword evidence="1" id="KW-0004">4Fe-4S</keyword>
<dbReference type="Pfam" id="PF08331">
    <property type="entry name" value="QueG_DUF1730"/>
    <property type="match status" value="1"/>
</dbReference>
<name>A0ABZ2Y333_9FIRM</name>
<evidence type="ECO:0000313" key="11">
    <source>
        <dbReference type="Proteomes" id="UP001486565"/>
    </source>
</evidence>
<dbReference type="InterPro" id="IPR013542">
    <property type="entry name" value="QueG_DUF1730"/>
</dbReference>
<dbReference type="EC" id="1.17.99.6" evidence="10"/>
<dbReference type="Pfam" id="PF13484">
    <property type="entry name" value="Fer4_16"/>
    <property type="match status" value="1"/>
</dbReference>
<dbReference type="InterPro" id="IPR004453">
    <property type="entry name" value="QueG"/>
</dbReference>
<dbReference type="GO" id="GO:0052693">
    <property type="term" value="F:epoxyqueuosine reductase activity"/>
    <property type="evidence" value="ECO:0007669"/>
    <property type="project" value="UniProtKB-EC"/>
</dbReference>
<reference evidence="10 11" key="1">
    <citation type="submission" date="2023-03" db="EMBL/GenBank/DDBJ databases">
        <title>Novel Species.</title>
        <authorList>
            <person name="Ma S."/>
        </authorList>
    </citation>
    <scope>NUCLEOTIDE SEQUENCE [LARGE SCALE GENOMIC DNA]</scope>
    <source>
        <strain evidence="10 11">LIND6LT2</strain>
    </source>
</reference>
<dbReference type="Proteomes" id="UP001486565">
    <property type="component" value="Chromosome"/>
</dbReference>
<keyword evidence="8" id="KW-0411">Iron-sulfur</keyword>
<dbReference type="EMBL" id="CP121687">
    <property type="protein sequence ID" value="WZL69742.1"/>
    <property type="molecule type" value="Genomic_DNA"/>
</dbReference>
<dbReference type="RefSeq" id="WP_341876731.1">
    <property type="nucleotide sequence ID" value="NZ_CP121687.1"/>
</dbReference>
<proteinExistence type="predicted"/>
<dbReference type="Gene3D" id="3.30.70.20">
    <property type="match status" value="1"/>
</dbReference>
<feature type="domain" description="4Fe-4S ferredoxin-type" evidence="9">
    <location>
        <begin position="162"/>
        <end position="194"/>
    </location>
</feature>
<sequence>MKEELIQFCSSIKIEYVGIAPSGPYYDFEEVWKKQIERGYICGFEELEIEKRIYPHLTLEDVQSVIVCLFPYYTGSEKNSNISKYAYGIDYHTLAIEKLELIGQFLGERIANFHYKAFADTGPLSDRYLAHKAGLGFWGINNHIITDKYGSYVFIGYILNNYPFEPDQPQERTCYQCFNCVRNCPGQCIKGDFTINPLRCKSFITQKKGELTEEDIEILRKHQLIWGCDVCQDVCPHNRKVEKTPIDEFWQDLMFHIDYEELSQISNKEFLRKYRNRAFSWRGKKILTRNHEIIHGLTKE</sequence>
<keyword evidence="6 10" id="KW-0560">Oxidoreductase</keyword>
<evidence type="ECO:0000256" key="8">
    <source>
        <dbReference type="ARBA" id="ARBA00023014"/>
    </source>
</evidence>
<evidence type="ECO:0000256" key="5">
    <source>
        <dbReference type="ARBA" id="ARBA00022785"/>
    </source>
</evidence>
<evidence type="ECO:0000256" key="4">
    <source>
        <dbReference type="ARBA" id="ARBA00022723"/>
    </source>
</evidence>
<evidence type="ECO:0000256" key="1">
    <source>
        <dbReference type="ARBA" id="ARBA00022485"/>
    </source>
</evidence>
<dbReference type="PROSITE" id="PS51379">
    <property type="entry name" value="4FE4S_FER_2"/>
    <property type="match status" value="1"/>
</dbReference>
<gene>
    <name evidence="10" type="primary">queG</name>
    <name evidence="10" type="ORF">QBE51_13295</name>
</gene>
<dbReference type="InterPro" id="IPR017896">
    <property type="entry name" value="4Fe4S_Fe-S-bd"/>
</dbReference>
<evidence type="ECO:0000256" key="3">
    <source>
        <dbReference type="ARBA" id="ARBA00022694"/>
    </source>
</evidence>
<organism evidence="10 11">
    <name type="scientific">Defluviitalea saccharophila</name>
    <dbReference type="NCBI Taxonomy" id="879970"/>
    <lineage>
        <taxon>Bacteria</taxon>
        <taxon>Bacillati</taxon>
        <taxon>Bacillota</taxon>
        <taxon>Clostridia</taxon>
        <taxon>Lachnospirales</taxon>
        <taxon>Defluviitaleaceae</taxon>
        <taxon>Defluviitalea</taxon>
    </lineage>
</organism>
<keyword evidence="3" id="KW-0819">tRNA processing</keyword>
<evidence type="ECO:0000256" key="7">
    <source>
        <dbReference type="ARBA" id="ARBA00023004"/>
    </source>
</evidence>
<evidence type="ECO:0000256" key="2">
    <source>
        <dbReference type="ARBA" id="ARBA00022490"/>
    </source>
</evidence>
<evidence type="ECO:0000256" key="6">
    <source>
        <dbReference type="ARBA" id="ARBA00023002"/>
    </source>
</evidence>
<keyword evidence="2" id="KW-0963">Cytoplasm</keyword>
<evidence type="ECO:0000259" key="9">
    <source>
        <dbReference type="PROSITE" id="PS51379"/>
    </source>
</evidence>
<accession>A0ABZ2Y333</accession>
<dbReference type="PANTHER" id="PTHR30002:SF4">
    <property type="entry name" value="EPOXYQUEUOSINE REDUCTASE"/>
    <property type="match status" value="1"/>
</dbReference>
<dbReference type="SUPFAM" id="SSF54862">
    <property type="entry name" value="4Fe-4S ferredoxins"/>
    <property type="match status" value="1"/>
</dbReference>